<evidence type="ECO:0000313" key="5">
    <source>
        <dbReference type="Proteomes" id="UP000576225"/>
    </source>
</evidence>
<comment type="caution">
    <text evidence="3">The sequence shown here is derived from an EMBL/GenBank/DDBJ whole genome shotgun (WGS) entry which is preliminary data.</text>
</comment>
<gene>
    <name evidence="3" type="ORF">C8D82_10258</name>
    <name evidence="2" type="ORF">HF882_13035</name>
</gene>
<dbReference type="RefSeq" id="WP_116882517.1">
    <property type="nucleotide sequence ID" value="NZ_CALXNT010000027.1"/>
</dbReference>
<organism evidence="3 4">
    <name type="scientific">Victivallis vadensis</name>
    <dbReference type="NCBI Taxonomy" id="172901"/>
    <lineage>
        <taxon>Bacteria</taxon>
        <taxon>Pseudomonadati</taxon>
        <taxon>Lentisphaerota</taxon>
        <taxon>Lentisphaeria</taxon>
        <taxon>Victivallales</taxon>
        <taxon>Victivallaceae</taxon>
        <taxon>Victivallis</taxon>
    </lineage>
</organism>
<evidence type="ECO:0000313" key="4">
    <source>
        <dbReference type="Proteomes" id="UP000245959"/>
    </source>
</evidence>
<evidence type="ECO:0000256" key="1">
    <source>
        <dbReference type="SAM" id="SignalP"/>
    </source>
</evidence>
<name>A0A2U1BAD2_9BACT</name>
<feature type="chain" id="PRO_5036052123" description="SmpA/OmlA family protein" evidence="1">
    <location>
        <begin position="23"/>
        <end position="193"/>
    </location>
</feature>
<proteinExistence type="predicted"/>
<dbReference type="EMBL" id="QEKH01000002">
    <property type="protein sequence ID" value="PVY45487.1"/>
    <property type="molecule type" value="Genomic_DNA"/>
</dbReference>
<evidence type="ECO:0008006" key="6">
    <source>
        <dbReference type="Google" id="ProtNLM"/>
    </source>
</evidence>
<reference evidence="3 4" key="1">
    <citation type="submission" date="2018-04" db="EMBL/GenBank/DDBJ databases">
        <title>Genomic Encyclopedia of Type Strains, Phase IV (KMG-IV): sequencing the most valuable type-strain genomes for metagenomic binning, comparative biology and taxonomic classification.</title>
        <authorList>
            <person name="Goeker M."/>
        </authorList>
    </citation>
    <scope>NUCLEOTIDE SEQUENCE [LARGE SCALE GENOMIC DNA]</scope>
    <source>
        <strain evidence="3 4">DSM 14823</strain>
    </source>
</reference>
<evidence type="ECO:0000313" key="2">
    <source>
        <dbReference type="EMBL" id="NMD87510.1"/>
    </source>
</evidence>
<dbReference type="Proteomes" id="UP000245959">
    <property type="component" value="Unassembled WGS sequence"/>
</dbReference>
<keyword evidence="1" id="KW-0732">Signal</keyword>
<reference evidence="2 5" key="2">
    <citation type="submission" date="2020-04" db="EMBL/GenBank/DDBJ databases">
        <authorList>
            <person name="Hitch T.C.A."/>
            <person name="Wylensek D."/>
            <person name="Clavel T."/>
        </authorList>
    </citation>
    <scope>NUCLEOTIDE SEQUENCE [LARGE SCALE GENOMIC DNA]</scope>
    <source>
        <strain evidence="2 5">COR2-253-APC-1A</strain>
    </source>
</reference>
<sequence>MRFRLLALLMSAIGVLVGAGCADPVVFSEALQQGVGQKIYTQYNIWYTDPEEISCLNIQQGSFIPVGTEIEPVGTGSFGAIRFKDTAGHNYVIKFDSGTRLCTMRDFIGYTFTTTPPDELLKDIPPKTLERIRRGEVVAGMNRRDVLLAYGPPPAIRTPNPRLDTWLYWLTPTETVRVIFRGDKVRNVWNIND</sequence>
<feature type="signal peptide" evidence="1">
    <location>
        <begin position="1"/>
        <end position="22"/>
    </location>
</feature>
<keyword evidence="4" id="KW-1185">Reference proteome</keyword>
<evidence type="ECO:0000313" key="3">
    <source>
        <dbReference type="EMBL" id="PVY45487.1"/>
    </source>
</evidence>
<protein>
    <recommendedName>
        <fullName evidence="6">SmpA/OmlA family protein</fullName>
    </recommendedName>
</protein>
<accession>A0A2U1BAD2</accession>
<dbReference type="EMBL" id="JABAEW010000025">
    <property type="protein sequence ID" value="NMD87510.1"/>
    <property type="molecule type" value="Genomic_DNA"/>
</dbReference>
<dbReference type="Proteomes" id="UP000576225">
    <property type="component" value="Unassembled WGS sequence"/>
</dbReference>
<dbReference type="AlphaFoldDB" id="A0A2U1BAD2"/>
<dbReference type="GeneID" id="78293848"/>
<dbReference type="PROSITE" id="PS51257">
    <property type="entry name" value="PROKAR_LIPOPROTEIN"/>
    <property type="match status" value="1"/>
</dbReference>
<dbReference type="OrthoDB" id="5405675at2"/>